<sequence>MTTGRGGRTGRAAVFAAVCVLLTTLGHTVMSGGPVPWWALSAGAAATGGAAWLLAGRERGLLPVAGVAVAAQAALHALFSLAQVTRRPEGSGRSLARRWLDRVLCAEPADPGTAGRRAGPCPGTGPDPAATDCAAAGFAHHSASGVHSTSATDPMVSADTAGPLHSLHSLGAVGHDMGGMSPPGMLLAHLLAAVLGGLWLAYGERTAFRLARSCAACLVAPLRLPLARPAPPHRPRFRARRPGSGRAPRPLLLTHALTSRGPPALSAVT</sequence>
<feature type="compositionally biased region" description="Low complexity" evidence="1">
    <location>
        <begin position="244"/>
        <end position="253"/>
    </location>
</feature>
<evidence type="ECO:0000256" key="2">
    <source>
        <dbReference type="SAM" id="Phobius"/>
    </source>
</evidence>
<evidence type="ECO:0000256" key="1">
    <source>
        <dbReference type="SAM" id="MobiDB-lite"/>
    </source>
</evidence>
<accession>A0A0F7VYW8</accession>
<name>A0A0F7VYW8_STRLW</name>
<feature type="transmembrane region" description="Helical" evidence="2">
    <location>
        <begin position="35"/>
        <end position="54"/>
    </location>
</feature>
<dbReference type="EMBL" id="LN831790">
    <property type="protein sequence ID" value="CQR65689.1"/>
    <property type="molecule type" value="Genomic_DNA"/>
</dbReference>
<evidence type="ECO:0008006" key="5">
    <source>
        <dbReference type="Google" id="ProtNLM"/>
    </source>
</evidence>
<feature type="compositionally biased region" description="Basic residues" evidence="1">
    <location>
        <begin position="231"/>
        <end position="243"/>
    </location>
</feature>
<evidence type="ECO:0000313" key="3">
    <source>
        <dbReference type="EMBL" id="CQR65689.1"/>
    </source>
</evidence>
<organism evidence="3 4">
    <name type="scientific">Streptomyces leeuwenhoekii</name>
    <dbReference type="NCBI Taxonomy" id="1437453"/>
    <lineage>
        <taxon>Bacteria</taxon>
        <taxon>Bacillati</taxon>
        <taxon>Actinomycetota</taxon>
        <taxon>Actinomycetes</taxon>
        <taxon>Kitasatosporales</taxon>
        <taxon>Streptomycetaceae</taxon>
        <taxon>Streptomyces</taxon>
    </lineage>
</organism>
<feature type="transmembrane region" description="Helical" evidence="2">
    <location>
        <begin position="12"/>
        <end position="29"/>
    </location>
</feature>
<protein>
    <recommendedName>
        <fullName evidence="5">Integral Membrane Protein</fullName>
    </recommendedName>
</protein>
<feature type="region of interest" description="Disordered" evidence="1">
    <location>
        <begin position="229"/>
        <end position="255"/>
    </location>
</feature>
<proteinExistence type="predicted"/>
<reference evidence="3 4" key="1">
    <citation type="submission" date="2015-02" db="EMBL/GenBank/DDBJ databases">
        <authorList>
            <person name="Gomez-Escribano P.J."/>
        </authorList>
    </citation>
    <scope>NUCLEOTIDE SEQUENCE [LARGE SCALE GENOMIC DNA]</scope>
    <source>
        <strain evidence="4">C34 (DSM 42122 / NRRL B-24963)</strain>
    </source>
</reference>
<keyword evidence="2" id="KW-0812">Transmembrane</keyword>
<dbReference type="RefSeq" id="WP_047122202.1">
    <property type="nucleotide sequence ID" value="NZ_LN831790.1"/>
</dbReference>
<keyword evidence="2" id="KW-0472">Membrane</keyword>
<keyword evidence="2" id="KW-1133">Transmembrane helix</keyword>
<dbReference type="KEGG" id="sle:sle_62340"/>
<dbReference type="AlphaFoldDB" id="A0A0F7VYW8"/>
<evidence type="ECO:0000313" key="4">
    <source>
        <dbReference type="Proteomes" id="UP000035016"/>
    </source>
</evidence>
<gene>
    <name evidence="3" type="primary">sle_62340</name>
</gene>
<dbReference type="Proteomes" id="UP000035016">
    <property type="component" value="Chromosome Chromosome"/>
</dbReference>
<feature type="transmembrane region" description="Helical" evidence="2">
    <location>
        <begin position="61"/>
        <end position="82"/>
    </location>
</feature>
<feature type="transmembrane region" description="Helical" evidence="2">
    <location>
        <begin position="184"/>
        <end position="202"/>
    </location>
</feature>